<evidence type="ECO:0000313" key="1">
    <source>
        <dbReference type="EMBL" id="WUV45950.1"/>
    </source>
</evidence>
<sequence length="53" mass="5904">MPAEIATDHDNPRIVAEVNIRQLPRAFAATHGIAAECATHIEHLFAINREKSR</sequence>
<name>A0ABZ1YVM3_9NOCA</name>
<reference evidence="1" key="1">
    <citation type="submission" date="2022-10" db="EMBL/GenBank/DDBJ databases">
        <title>The complete genomes of actinobacterial strains from the NBC collection.</title>
        <authorList>
            <person name="Joergensen T.S."/>
            <person name="Alvarez Arevalo M."/>
            <person name="Sterndorff E.B."/>
            <person name="Faurdal D."/>
            <person name="Vuksanovic O."/>
            <person name="Mourched A.-S."/>
            <person name="Charusanti P."/>
            <person name="Shaw S."/>
            <person name="Blin K."/>
            <person name="Weber T."/>
        </authorList>
    </citation>
    <scope>NUCLEOTIDE SEQUENCE</scope>
    <source>
        <strain evidence="1">NBC_01482</strain>
    </source>
</reference>
<proteinExistence type="predicted"/>
<keyword evidence="2" id="KW-1185">Reference proteome</keyword>
<protein>
    <submittedName>
        <fullName evidence="1">Uncharacterized protein</fullName>
    </submittedName>
</protein>
<dbReference type="Proteomes" id="UP001432062">
    <property type="component" value="Chromosome"/>
</dbReference>
<evidence type="ECO:0000313" key="2">
    <source>
        <dbReference type="Proteomes" id="UP001432062"/>
    </source>
</evidence>
<gene>
    <name evidence="1" type="ORF">OG563_43925</name>
</gene>
<dbReference type="RefSeq" id="WP_327099212.1">
    <property type="nucleotide sequence ID" value="NZ_CP109149.1"/>
</dbReference>
<dbReference type="EMBL" id="CP109441">
    <property type="protein sequence ID" value="WUV45950.1"/>
    <property type="molecule type" value="Genomic_DNA"/>
</dbReference>
<accession>A0ABZ1YVM3</accession>
<organism evidence="1 2">
    <name type="scientific">Nocardia vinacea</name>
    <dbReference type="NCBI Taxonomy" id="96468"/>
    <lineage>
        <taxon>Bacteria</taxon>
        <taxon>Bacillati</taxon>
        <taxon>Actinomycetota</taxon>
        <taxon>Actinomycetes</taxon>
        <taxon>Mycobacteriales</taxon>
        <taxon>Nocardiaceae</taxon>
        <taxon>Nocardia</taxon>
    </lineage>
</organism>